<feature type="domain" description="Retrotransposon gag" evidence="2">
    <location>
        <begin position="80"/>
        <end position="160"/>
    </location>
</feature>
<evidence type="ECO:0000313" key="3">
    <source>
        <dbReference type="EMBL" id="KAA8541154.1"/>
    </source>
</evidence>
<accession>A0A5J5BEL0</accession>
<evidence type="ECO:0000259" key="2">
    <source>
        <dbReference type="Pfam" id="PF03732"/>
    </source>
</evidence>
<protein>
    <recommendedName>
        <fullName evidence="2">Retrotransposon gag domain-containing protein</fullName>
    </recommendedName>
</protein>
<dbReference type="Pfam" id="PF03732">
    <property type="entry name" value="Retrotrans_gag"/>
    <property type="match status" value="1"/>
</dbReference>
<keyword evidence="4" id="KW-1185">Reference proteome</keyword>
<name>A0A5J5BEL0_9ASTE</name>
<dbReference type="InterPro" id="IPR005162">
    <property type="entry name" value="Retrotrans_gag_dom"/>
</dbReference>
<evidence type="ECO:0000256" key="1">
    <source>
        <dbReference type="SAM" id="MobiDB-lite"/>
    </source>
</evidence>
<reference evidence="3 4" key="1">
    <citation type="submission" date="2019-09" db="EMBL/GenBank/DDBJ databases">
        <title>A chromosome-level genome assembly of the Chinese tupelo Nyssa sinensis.</title>
        <authorList>
            <person name="Yang X."/>
            <person name="Kang M."/>
            <person name="Yang Y."/>
            <person name="Xiong H."/>
            <person name="Wang M."/>
            <person name="Zhang Z."/>
            <person name="Wang Z."/>
            <person name="Wu H."/>
            <person name="Ma T."/>
            <person name="Liu J."/>
            <person name="Xi Z."/>
        </authorList>
    </citation>
    <scope>NUCLEOTIDE SEQUENCE [LARGE SCALE GENOMIC DNA]</scope>
    <source>
        <strain evidence="3">J267</strain>
        <tissue evidence="3">Leaf</tissue>
    </source>
</reference>
<dbReference type="OrthoDB" id="1749531at2759"/>
<evidence type="ECO:0000313" key="4">
    <source>
        <dbReference type="Proteomes" id="UP000325577"/>
    </source>
</evidence>
<dbReference type="AlphaFoldDB" id="A0A5J5BEL0"/>
<gene>
    <name evidence="3" type="ORF">F0562_025100</name>
</gene>
<proteinExistence type="predicted"/>
<dbReference type="EMBL" id="CM018036">
    <property type="protein sequence ID" value="KAA8541154.1"/>
    <property type="molecule type" value="Genomic_DNA"/>
</dbReference>
<feature type="compositionally biased region" description="Basic and acidic residues" evidence="1">
    <location>
        <begin position="13"/>
        <end position="23"/>
    </location>
</feature>
<feature type="region of interest" description="Disordered" evidence="1">
    <location>
        <begin position="11"/>
        <end position="35"/>
    </location>
</feature>
<organism evidence="3 4">
    <name type="scientific">Nyssa sinensis</name>
    <dbReference type="NCBI Taxonomy" id="561372"/>
    <lineage>
        <taxon>Eukaryota</taxon>
        <taxon>Viridiplantae</taxon>
        <taxon>Streptophyta</taxon>
        <taxon>Embryophyta</taxon>
        <taxon>Tracheophyta</taxon>
        <taxon>Spermatophyta</taxon>
        <taxon>Magnoliopsida</taxon>
        <taxon>eudicotyledons</taxon>
        <taxon>Gunneridae</taxon>
        <taxon>Pentapetalae</taxon>
        <taxon>asterids</taxon>
        <taxon>Cornales</taxon>
        <taxon>Nyssaceae</taxon>
        <taxon>Nyssa</taxon>
    </lineage>
</organism>
<dbReference type="Proteomes" id="UP000325577">
    <property type="component" value="Linkage Group LG13"/>
</dbReference>
<sequence length="218" mass="25670">MENIFARFSAHGGGHDDDVESSRGPHHSPLGGSSLAPKITKLDFPRYDGMEDPIEWICRVEQFFEFQRTEEVEKLPMVGYHLDGDVQLWYQRFKHRREGVNWEVSKYELHLRYGPSRYQIFFWDLTKLKQTGSIRDYQMEFDRLLHRIGHLSEEQQVRCFAIVQEVQGLPPQRSQNHKILLLQGANPISVKPYRYPHYQKNEIEKIGERALIIRCGAS</sequence>